<dbReference type="AlphaFoldDB" id="A0A061S2M4"/>
<gene>
    <name evidence="2" type="ORF">TSPGSL018_18638</name>
</gene>
<evidence type="ECO:0000256" key="1">
    <source>
        <dbReference type="SAM" id="Coils"/>
    </source>
</evidence>
<name>A0A061S2M4_9CHLO</name>
<protein>
    <submittedName>
        <fullName evidence="2">Uncharacterized protein</fullName>
    </submittedName>
</protein>
<proteinExistence type="predicted"/>
<dbReference type="EMBL" id="GBEZ01008502">
    <property type="protein sequence ID" value="JAC77041.1"/>
    <property type="molecule type" value="Transcribed_RNA"/>
</dbReference>
<sequence length="127" mass="14889">ANQSDVSKQETVKSRVDPAVCDIQVRNLDRTVKRLHQQKAAIQKQLSEDENELKWNLEEIKRFELKREHILKQQQEHVVTLNSLSKTTSEYKEKLKHDVLSEAQTLLSQTRKAQRSLLKKEFVNPSK</sequence>
<organism evidence="2">
    <name type="scientific">Tetraselmis sp. GSL018</name>
    <dbReference type="NCBI Taxonomy" id="582737"/>
    <lineage>
        <taxon>Eukaryota</taxon>
        <taxon>Viridiplantae</taxon>
        <taxon>Chlorophyta</taxon>
        <taxon>core chlorophytes</taxon>
        <taxon>Chlorodendrophyceae</taxon>
        <taxon>Chlorodendrales</taxon>
        <taxon>Chlorodendraceae</taxon>
        <taxon>Tetraselmis</taxon>
    </lineage>
</organism>
<evidence type="ECO:0000313" key="2">
    <source>
        <dbReference type="EMBL" id="JAC77041.1"/>
    </source>
</evidence>
<keyword evidence="1" id="KW-0175">Coiled coil</keyword>
<feature type="non-terminal residue" evidence="2">
    <location>
        <position position="1"/>
    </location>
</feature>
<accession>A0A061S2M4</accession>
<reference evidence="2" key="1">
    <citation type="submission" date="2014-05" db="EMBL/GenBank/DDBJ databases">
        <title>The transcriptome of the halophilic microalga Tetraselmis sp. GSL018 isolated from the Great Salt Lake, Utah.</title>
        <authorList>
            <person name="Jinkerson R.E."/>
            <person name="D'Adamo S."/>
            <person name="Posewitz M.C."/>
        </authorList>
    </citation>
    <scope>NUCLEOTIDE SEQUENCE</scope>
    <source>
        <strain evidence="2">GSL018</strain>
    </source>
</reference>
<feature type="coiled-coil region" evidence="1">
    <location>
        <begin position="25"/>
        <end position="52"/>
    </location>
</feature>